<evidence type="ECO:0000313" key="2">
    <source>
        <dbReference type="Proteomes" id="UP000254235"/>
    </source>
</evidence>
<dbReference type="EMBL" id="UGTP01000001">
    <property type="protein sequence ID" value="SUC11343.1"/>
    <property type="molecule type" value="Genomic_DNA"/>
</dbReference>
<accession>A0A379EYS1</accession>
<gene>
    <name evidence="1" type="ORF">NCTC13043_00187</name>
</gene>
<sequence>MVGKVVAMIDLNQAKAYFQAHKVHLYPIFLR</sequence>
<dbReference type="Proteomes" id="UP000254235">
    <property type="component" value="Unassembled WGS sequence"/>
</dbReference>
<proteinExistence type="predicted"/>
<reference evidence="1 2" key="1">
    <citation type="submission" date="2018-06" db="EMBL/GenBank/DDBJ databases">
        <authorList>
            <consortium name="Pathogen Informatics"/>
            <person name="Doyle S."/>
        </authorList>
    </citation>
    <scope>NUCLEOTIDE SEQUENCE [LARGE SCALE GENOMIC DNA]</scope>
    <source>
        <strain evidence="1 2">NCTC13043</strain>
    </source>
</reference>
<name>A0A379EYS1_9BACT</name>
<evidence type="ECO:0000313" key="1">
    <source>
        <dbReference type="EMBL" id="SUC11343.1"/>
    </source>
</evidence>
<protein>
    <submittedName>
        <fullName evidence="1">Uncharacterized protein</fullName>
    </submittedName>
</protein>
<organism evidence="1 2">
    <name type="scientific">Prevotella pallens</name>
    <dbReference type="NCBI Taxonomy" id="60133"/>
    <lineage>
        <taxon>Bacteria</taxon>
        <taxon>Pseudomonadati</taxon>
        <taxon>Bacteroidota</taxon>
        <taxon>Bacteroidia</taxon>
        <taxon>Bacteroidales</taxon>
        <taxon>Prevotellaceae</taxon>
        <taxon>Prevotella</taxon>
    </lineage>
</organism>
<dbReference type="AlphaFoldDB" id="A0A379EYS1"/>